<dbReference type="PROSITE" id="PS50977">
    <property type="entry name" value="HTH_TETR_2"/>
    <property type="match status" value="1"/>
</dbReference>
<protein>
    <submittedName>
        <fullName evidence="4">TetR/AcrR family transcriptional regulator</fullName>
    </submittedName>
</protein>
<gene>
    <name evidence="4" type="ORF">FDP25_04975</name>
</gene>
<dbReference type="Gene3D" id="1.10.10.60">
    <property type="entry name" value="Homeodomain-like"/>
    <property type="match status" value="1"/>
</dbReference>
<dbReference type="GO" id="GO:0003700">
    <property type="term" value="F:DNA-binding transcription factor activity"/>
    <property type="evidence" value="ECO:0007669"/>
    <property type="project" value="TreeGrafter"/>
</dbReference>
<dbReference type="AlphaFoldDB" id="A0A844CHI7"/>
<name>A0A844CHI7_9RHOB</name>
<dbReference type="OrthoDB" id="7914379at2"/>
<evidence type="ECO:0000256" key="2">
    <source>
        <dbReference type="PROSITE-ProRule" id="PRU00335"/>
    </source>
</evidence>
<dbReference type="GO" id="GO:0000976">
    <property type="term" value="F:transcription cis-regulatory region binding"/>
    <property type="evidence" value="ECO:0007669"/>
    <property type="project" value="TreeGrafter"/>
</dbReference>
<dbReference type="SUPFAM" id="SSF48498">
    <property type="entry name" value="Tetracyclin repressor-like, C-terminal domain"/>
    <property type="match status" value="1"/>
</dbReference>
<reference evidence="4 5" key="1">
    <citation type="submission" date="2019-05" db="EMBL/GenBank/DDBJ databases">
        <title>Roseovarius bejariae sp. nov., a moderately halophylic bacterium isolated from a saline soil in Rambla Salada (Murcia).</title>
        <authorList>
            <person name="Castro D.J."/>
            <person name="Gomez-Altuve A."/>
            <person name="Reina J.C."/>
            <person name="Rodriguez M."/>
            <person name="Sampedro I."/>
            <person name="Llamas I."/>
            <person name="Martinez-Checa F."/>
        </authorList>
    </citation>
    <scope>NUCLEOTIDE SEQUENCE [LARGE SCALE GENOMIC DNA]</scope>
    <source>
        <strain evidence="4 5">A21</strain>
    </source>
</reference>
<comment type="caution">
    <text evidence="4">The sequence shown here is derived from an EMBL/GenBank/DDBJ whole genome shotgun (WGS) entry which is preliminary data.</text>
</comment>
<dbReference type="InterPro" id="IPR039536">
    <property type="entry name" value="TetR_C_Proteobacteria"/>
</dbReference>
<keyword evidence="1 2" id="KW-0238">DNA-binding</keyword>
<dbReference type="InterPro" id="IPR009057">
    <property type="entry name" value="Homeodomain-like_sf"/>
</dbReference>
<dbReference type="PANTHER" id="PTHR30055:SF146">
    <property type="entry name" value="HTH-TYPE TRANSCRIPTIONAL DUAL REGULATOR CECR"/>
    <property type="match status" value="1"/>
</dbReference>
<evidence type="ECO:0000313" key="4">
    <source>
        <dbReference type="EMBL" id="MRU14781.1"/>
    </source>
</evidence>
<dbReference type="RefSeq" id="WP_154149513.1">
    <property type="nucleotide sequence ID" value="NZ_SZWE01000001.1"/>
</dbReference>
<organism evidence="4 5">
    <name type="scientific">Roseovarius bejariae</name>
    <dbReference type="NCBI Taxonomy" id="2576383"/>
    <lineage>
        <taxon>Bacteria</taxon>
        <taxon>Pseudomonadati</taxon>
        <taxon>Pseudomonadota</taxon>
        <taxon>Alphaproteobacteria</taxon>
        <taxon>Rhodobacterales</taxon>
        <taxon>Roseobacteraceae</taxon>
        <taxon>Roseovarius</taxon>
    </lineage>
</organism>
<dbReference type="PANTHER" id="PTHR30055">
    <property type="entry name" value="HTH-TYPE TRANSCRIPTIONAL REGULATOR RUTR"/>
    <property type="match status" value="1"/>
</dbReference>
<dbReference type="SUPFAM" id="SSF46689">
    <property type="entry name" value="Homeodomain-like"/>
    <property type="match status" value="1"/>
</dbReference>
<dbReference type="Pfam" id="PF00440">
    <property type="entry name" value="TetR_N"/>
    <property type="match status" value="1"/>
</dbReference>
<evidence type="ECO:0000256" key="1">
    <source>
        <dbReference type="ARBA" id="ARBA00023125"/>
    </source>
</evidence>
<feature type="domain" description="HTH tetR-type" evidence="3">
    <location>
        <begin position="7"/>
        <end position="67"/>
    </location>
</feature>
<accession>A0A844CHI7</accession>
<proteinExistence type="predicted"/>
<dbReference type="Gene3D" id="1.10.357.10">
    <property type="entry name" value="Tetracycline Repressor, domain 2"/>
    <property type="match status" value="1"/>
</dbReference>
<evidence type="ECO:0000313" key="5">
    <source>
        <dbReference type="Proteomes" id="UP000564704"/>
    </source>
</evidence>
<dbReference type="Proteomes" id="UP000564704">
    <property type="component" value="Unassembled WGS sequence"/>
</dbReference>
<dbReference type="InterPro" id="IPR036271">
    <property type="entry name" value="Tet_transcr_reg_TetR-rel_C_sf"/>
</dbReference>
<sequence length="201" mass="21254">MKDAKKSARMAEIQEAAYALLAEKGFGGTSMLAVAKRAKASNETLYNWYGDKLGLFRAMVEANAARVRETLEAALDHDADPVQTLQAVGPLLLTMLTSEKAVALNRAAAADASGTLGTALAQAGRQAVAPLIADVMERAKAAGQLRFEDPAEAVDLYLGLLIGDLQLRRVTGQIPAPGHAAINARSGRAFDALTRLLGDRR</sequence>
<dbReference type="InterPro" id="IPR001647">
    <property type="entry name" value="HTH_TetR"/>
</dbReference>
<dbReference type="Pfam" id="PF14246">
    <property type="entry name" value="TetR_C_7"/>
    <property type="match status" value="1"/>
</dbReference>
<dbReference type="EMBL" id="SZWE01000001">
    <property type="protein sequence ID" value="MRU14781.1"/>
    <property type="molecule type" value="Genomic_DNA"/>
</dbReference>
<dbReference type="InterPro" id="IPR050109">
    <property type="entry name" value="HTH-type_TetR-like_transc_reg"/>
</dbReference>
<evidence type="ECO:0000259" key="3">
    <source>
        <dbReference type="PROSITE" id="PS50977"/>
    </source>
</evidence>
<keyword evidence="5" id="KW-1185">Reference proteome</keyword>
<feature type="DNA-binding region" description="H-T-H motif" evidence="2">
    <location>
        <begin position="30"/>
        <end position="49"/>
    </location>
</feature>